<dbReference type="EMBL" id="CAJOBG010003658">
    <property type="protein sequence ID" value="CAF4074761.1"/>
    <property type="molecule type" value="Genomic_DNA"/>
</dbReference>
<dbReference type="Pfam" id="PF12796">
    <property type="entry name" value="Ank_2"/>
    <property type="match status" value="2"/>
</dbReference>
<accession>A0A819TH18</accession>
<evidence type="ECO:0000256" key="3">
    <source>
        <dbReference type="PROSITE-ProRule" id="PRU00023"/>
    </source>
</evidence>
<dbReference type="PANTHER" id="PTHR24173">
    <property type="entry name" value="ANKYRIN REPEAT CONTAINING"/>
    <property type="match status" value="1"/>
</dbReference>
<feature type="repeat" description="ANK" evidence="3">
    <location>
        <begin position="1016"/>
        <end position="1048"/>
    </location>
</feature>
<dbReference type="Pfam" id="PF13857">
    <property type="entry name" value="Ank_5"/>
    <property type="match status" value="1"/>
</dbReference>
<feature type="region of interest" description="Disordered" evidence="5">
    <location>
        <begin position="1810"/>
        <end position="1839"/>
    </location>
</feature>
<keyword evidence="1" id="KW-0677">Repeat</keyword>
<evidence type="ECO:0000313" key="7">
    <source>
        <dbReference type="EMBL" id="CAF2254545.1"/>
    </source>
</evidence>
<evidence type="ECO:0000256" key="5">
    <source>
        <dbReference type="SAM" id="MobiDB-lite"/>
    </source>
</evidence>
<dbReference type="InterPro" id="IPR036770">
    <property type="entry name" value="Ankyrin_rpt-contain_sf"/>
</dbReference>
<dbReference type="EMBL" id="CAJNRF010018388">
    <property type="protein sequence ID" value="CAF2254545.1"/>
    <property type="molecule type" value="Genomic_DNA"/>
</dbReference>
<feature type="region of interest" description="Disordered" evidence="5">
    <location>
        <begin position="1946"/>
        <end position="1978"/>
    </location>
</feature>
<dbReference type="Proteomes" id="UP000663866">
    <property type="component" value="Unassembled WGS sequence"/>
</dbReference>
<dbReference type="EMBL" id="CAJOBF010001752">
    <property type="protein sequence ID" value="CAF3980488.1"/>
    <property type="molecule type" value="Genomic_DNA"/>
</dbReference>
<feature type="coiled-coil region" evidence="4">
    <location>
        <begin position="1775"/>
        <end position="1802"/>
    </location>
</feature>
<reference evidence="9" key="1">
    <citation type="submission" date="2021-02" db="EMBL/GenBank/DDBJ databases">
        <authorList>
            <person name="Nowell W R."/>
        </authorList>
    </citation>
    <scope>NUCLEOTIDE SEQUENCE</scope>
</reference>
<dbReference type="PROSITE" id="PS50088">
    <property type="entry name" value="ANK_REPEAT"/>
    <property type="match status" value="3"/>
</dbReference>
<sequence length="1978" mass="222933">MGVGGSVINKNTNELWTLITNHISNVNSLVRAQRLIQDGVEIKKPNNNGQYFLQALSDQERRNRLAGMINEADGCQQLISMLKTQASTLFVTALDNEDMGEMRVLVEYFGADCYQGNSSFGPLGLIGHAVQKSDLKLETIKFLLEKDLRNISAITQCNQEGQTVFTLAKCQKTIIDYLKKIFNAEMNKLPFQPFADSTLAVQWIQQGANPEWTNEKGNTVLCNAILAGKLELVRSLLAAQCNIKHKNLLKETPLSIAKTIEPKNPQIIALLENEGVNRRLRSLIIERKEALTQVEVQDLLKQGADIKSLGSNNDSPLHLLISNNSKPEMITTFVNVFSADIEIMDWNGYRPIETCILHGNPEQLKAFFKLAKVRNEHFFNSKLNKSLLAFAKEKQNSMVKPIQTELNLRVWKCILTATRQEKKNTSIMNEAKQLCNLGAQINHLHMPIDDDAYKQWSVLHLACKIGNLSLVQFLIENLNANKEGAAPLSIAAEYDQLDIVQYLRTTGSKVNVISNKDTQDTPLHLAAKNNHLVVVRYLVLWGANHTVKNISGQTPLDLARVKKSKMTKEDKVQNKQLIKFLEQLECPELETEERRRQSSSTTIDPDIDVCQIPLIILVDKIKPHDVNDEDPKGRISLGVFAGTPNGNLRKAAEQGLFDLAKASIAEGADIRHRESNTNLSCYQIVLSSAQKHMSQARATLGHHEEQVQHTAIAQRCNQIASLLQNIAQTKLIEAIQENRSDRVVSYHNVGAQLTPNLLLLACQSADNLEIVDYLINCSPENFSAMFTYPENQESPFAIATKAKHLRVASYLNWRLCDELTKAINANDLNKVRCLTNAGGSVDNKNQQHLLTAVKHNNLDMVIFLCDMGARIPDECLQQSDTLTQITSLLNQRQLDRKLRLAAAQGNYNTVVDCQRQGADINAKNCHGSTAVSMVIQHGNYFRIVHSLVSHGASILHSNPKLSTLLQLSKNQNFKQISKYLFNQLNAQFLTAIINNDLQSAQQFASMGADTNHADEYQRTPLHYAVQYHDVDFVKWLCESGAHWKVADVNGQYPITEATEKGDLPVVKYFVENRPATKELKNKAGQNALAIAKSCRYNRIVQLLDPGNPDYPVKDDEEDEKLAQPKYNLEQLIRAVENGQVSIVKEFIDQRYPKMAMKIDHCGQMIEAAKRKDQQEVLVHLRAHYASITAEINPANVLTVTEQQKLVLDGFLGYLSDLIAGSDVKLNPADPKTYQQLYKNLHLNSTERIAQLNSVHDDNDIKQIHEKDMNDIKNKLDSLQTKLQQMEENRIDVTKAIENSEEKLQQAKTAIEKRDFSKEIQDMRSHMTVLASEVILCKAAREATVKKKEILEAIQNDLNLIHFYNTIETQLQSLFTAVSAAQSGMIKAELGSKTGLAETIINWIPDSIIPLPEPVMFLLKQTATSIVSVIDKTKQNKEYRNISTLGNIQYLHNAATNCAALLTLYYKEQIELIDVSRKVVGNNVLASFFTWTKNKLDGKPNENAIVLVAEYAVAWMIDELKEGEREVEKNVKVKNFVPNEPLGDQLWLCVVRQDPLAKNTAKKLGIEMGKHKVPLKNGKSTQLQRLFGCPKVVVGGYIYQPVLSDDINKNDTFSYGYVYLDPFTDKITAQLIIAQRQLIKIDNGSVKVIPDILDNVDLFREGREHISSTVSTTNDKQTAISLAYSMREQNLVVDPEQMKHAIQKARSDIVDEVNLDVNTLRDNFNAKATHFQISIDAAYEKIGKDFEKCQENLLEAQRVEYQALTRKLFDQIKQSQQQIESVIKKQTQEMENFLKEKSEQQGTIVLKSEQQSTTAVNASNKAKESSRASEQSAKQSAVYSQQLVESTEQRKQEMQKVIDENLTRLEATITEQKLIYERSLEKRENNFRTDMERMKQHVDILALKASESAKAADKAASDAKKAQKNADQQINVLKEERKRILKEAKGIKEASEKAADHAKNVDDRSKKLQEKIDKMTKKI</sequence>
<evidence type="ECO:0000313" key="8">
    <source>
        <dbReference type="EMBL" id="CAF3980488.1"/>
    </source>
</evidence>
<comment type="caution">
    <text evidence="9">The sequence shown here is derived from an EMBL/GenBank/DDBJ whole genome shotgun (WGS) entry which is preliminary data.</text>
</comment>
<dbReference type="Gene3D" id="1.25.40.20">
    <property type="entry name" value="Ankyrin repeat-containing domain"/>
    <property type="match status" value="7"/>
</dbReference>
<evidence type="ECO:0000256" key="4">
    <source>
        <dbReference type="SAM" id="Coils"/>
    </source>
</evidence>
<evidence type="ECO:0000256" key="2">
    <source>
        <dbReference type="ARBA" id="ARBA00023043"/>
    </source>
</evidence>
<keyword evidence="2 3" id="KW-0040">ANK repeat</keyword>
<organism evidence="9 10">
    <name type="scientific">Rotaria magnacalcarata</name>
    <dbReference type="NCBI Taxonomy" id="392030"/>
    <lineage>
        <taxon>Eukaryota</taxon>
        <taxon>Metazoa</taxon>
        <taxon>Spiralia</taxon>
        <taxon>Gnathifera</taxon>
        <taxon>Rotifera</taxon>
        <taxon>Eurotatoria</taxon>
        <taxon>Bdelloidea</taxon>
        <taxon>Philodinida</taxon>
        <taxon>Philodinidae</taxon>
        <taxon>Rotaria</taxon>
    </lineage>
</organism>
<dbReference type="Proteomes" id="UP000663887">
    <property type="component" value="Unassembled WGS sequence"/>
</dbReference>
<feature type="repeat" description="ANK" evidence="3">
    <location>
        <begin position="518"/>
        <end position="550"/>
    </location>
</feature>
<dbReference type="Proteomes" id="UP000663842">
    <property type="component" value="Unassembled WGS sequence"/>
</dbReference>
<keyword evidence="4" id="KW-0175">Coiled coil</keyword>
<dbReference type="SMART" id="SM00248">
    <property type="entry name" value="ANK"/>
    <property type="match status" value="13"/>
</dbReference>
<dbReference type="SUPFAM" id="SSF48403">
    <property type="entry name" value="Ankyrin repeat"/>
    <property type="match status" value="4"/>
</dbReference>
<evidence type="ECO:0000313" key="9">
    <source>
        <dbReference type="EMBL" id="CAF4074761.1"/>
    </source>
</evidence>
<dbReference type="PANTHER" id="PTHR24173:SF74">
    <property type="entry name" value="ANKYRIN REPEAT DOMAIN-CONTAINING PROTEIN 16"/>
    <property type="match status" value="1"/>
</dbReference>
<feature type="compositionally biased region" description="Polar residues" evidence="5">
    <location>
        <begin position="1810"/>
        <end position="1819"/>
    </location>
</feature>
<name>A0A819TH18_9BILA</name>
<evidence type="ECO:0000313" key="10">
    <source>
        <dbReference type="Proteomes" id="UP000663866"/>
    </source>
</evidence>
<gene>
    <name evidence="9" type="ORF">OVN521_LOCUS19408</name>
    <name evidence="8" type="ORF">UXM345_LOCUS15016</name>
    <name evidence="7" type="ORF">WKI299_LOCUS37251</name>
    <name evidence="6" type="ORF">XDN619_LOCUS13793</name>
</gene>
<dbReference type="InterPro" id="IPR002110">
    <property type="entry name" value="Ankyrin_rpt"/>
</dbReference>
<evidence type="ECO:0000256" key="1">
    <source>
        <dbReference type="ARBA" id="ARBA00022737"/>
    </source>
</evidence>
<feature type="repeat" description="ANK" evidence="3">
    <location>
        <begin position="483"/>
        <end position="515"/>
    </location>
</feature>
<dbReference type="Proteomes" id="UP000663856">
    <property type="component" value="Unassembled WGS sequence"/>
</dbReference>
<proteinExistence type="predicted"/>
<protein>
    <submittedName>
        <fullName evidence="9">Uncharacterized protein</fullName>
    </submittedName>
</protein>
<evidence type="ECO:0000313" key="6">
    <source>
        <dbReference type="EMBL" id="CAF2077046.1"/>
    </source>
</evidence>
<feature type="compositionally biased region" description="Polar residues" evidence="5">
    <location>
        <begin position="1827"/>
        <end position="1839"/>
    </location>
</feature>
<dbReference type="PROSITE" id="PS50297">
    <property type="entry name" value="ANK_REP_REGION"/>
    <property type="match status" value="3"/>
</dbReference>
<feature type="coiled-coil region" evidence="4">
    <location>
        <begin position="1261"/>
        <end position="1309"/>
    </location>
</feature>
<dbReference type="EMBL" id="CAJNRG010005487">
    <property type="protein sequence ID" value="CAF2077046.1"/>
    <property type="molecule type" value="Genomic_DNA"/>
</dbReference>
<keyword evidence="10" id="KW-1185">Reference proteome</keyword>